<accession>A0A559KJJ9</accession>
<proteinExistence type="predicted"/>
<organism evidence="1 2">
    <name type="scientific">Candidatus Phytoplasma pini</name>
    <dbReference type="NCBI Taxonomy" id="267362"/>
    <lineage>
        <taxon>Bacteria</taxon>
        <taxon>Bacillati</taxon>
        <taxon>Mycoplasmatota</taxon>
        <taxon>Mollicutes</taxon>
        <taxon>Acholeplasmatales</taxon>
        <taxon>Acholeplasmataceae</taxon>
        <taxon>Candidatus Phytoplasma</taxon>
    </lineage>
</organism>
<sequence length="51" mass="5744">MNSQKKIKIVVPKSAIITKNTVIIELESPPRGSIFFTYLKNSNTMNSHNPI</sequence>
<dbReference type="Proteomes" id="UP000320078">
    <property type="component" value="Unassembled WGS sequence"/>
</dbReference>
<evidence type="ECO:0000313" key="2">
    <source>
        <dbReference type="Proteomes" id="UP000320078"/>
    </source>
</evidence>
<reference evidence="1 2" key="1">
    <citation type="submission" date="2019-06" db="EMBL/GenBank/DDBJ databases">
        <title>Draft Genome Sequence of Candidatus Phytoplasma pini-Related Strain MDPP: A Resource for Comparative Genomics of Gymnosperm-infecting Phytoplasmas.</title>
        <authorList>
            <person name="Cai W."/>
            <person name="Costanzo S."/>
            <person name="Shao J."/>
            <person name="Zhao Y."/>
            <person name="Davis R."/>
        </authorList>
    </citation>
    <scope>NUCLEOTIDE SEQUENCE [LARGE SCALE GENOMIC DNA]</scope>
    <source>
        <strain evidence="1 2">MDPP</strain>
    </source>
</reference>
<name>A0A559KJJ9_9MOLU</name>
<evidence type="ECO:0000313" key="1">
    <source>
        <dbReference type="EMBL" id="TVY12313.1"/>
    </source>
</evidence>
<dbReference type="EMBL" id="VIAE01000003">
    <property type="protein sequence ID" value="TVY12313.1"/>
    <property type="molecule type" value="Genomic_DNA"/>
</dbReference>
<keyword evidence="2" id="KW-1185">Reference proteome</keyword>
<gene>
    <name evidence="1" type="ORF">MDPP_00193</name>
</gene>
<dbReference type="AlphaFoldDB" id="A0A559KJJ9"/>
<comment type="caution">
    <text evidence="1">The sequence shown here is derived from an EMBL/GenBank/DDBJ whole genome shotgun (WGS) entry which is preliminary data.</text>
</comment>
<protein>
    <submittedName>
        <fullName evidence="1">Uncharacterized protein</fullName>
    </submittedName>
</protein>